<dbReference type="Pfam" id="PF18272">
    <property type="entry name" value="ssDNA_TraI_N"/>
    <property type="match status" value="1"/>
</dbReference>
<feature type="domain" description="TraI N-terminal subdomain" evidence="2">
    <location>
        <begin position="5"/>
        <end position="35"/>
    </location>
</feature>
<evidence type="ECO:0000259" key="2">
    <source>
        <dbReference type="Pfam" id="PF18272"/>
    </source>
</evidence>
<reference evidence="3 4" key="1">
    <citation type="submission" date="2018-06" db="EMBL/GenBank/DDBJ databases">
        <authorList>
            <consortium name="Pathogen Informatics"/>
            <person name="Doyle S."/>
        </authorList>
    </citation>
    <scope>NUCLEOTIDE SEQUENCE [LARGE SCALE GENOMIC DNA]</scope>
    <source>
        <strain evidence="3 4">NCTC8622</strain>
    </source>
</reference>
<dbReference type="InterPro" id="IPR040987">
    <property type="entry name" value="TraI_N"/>
</dbReference>
<dbReference type="Proteomes" id="UP000254079">
    <property type="component" value="Unassembled WGS sequence"/>
</dbReference>
<name>A0A376TXJ8_ECOLX</name>
<organism evidence="3 4">
    <name type="scientific">Escherichia coli</name>
    <dbReference type="NCBI Taxonomy" id="562"/>
    <lineage>
        <taxon>Bacteria</taxon>
        <taxon>Pseudomonadati</taxon>
        <taxon>Pseudomonadota</taxon>
        <taxon>Gammaproteobacteria</taxon>
        <taxon>Enterobacterales</taxon>
        <taxon>Enterobacteriaceae</taxon>
        <taxon>Escherichia</taxon>
    </lineage>
</organism>
<accession>A0A376TXJ8</accession>
<gene>
    <name evidence="3" type="ORF">NCTC8622_00166</name>
</gene>
<dbReference type="AlphaFoldDB" id="A0A376TXJ8"/>
<evidence type="ECO:0000256" key="1">
    <source>
        <dbReference type="SAM" id="MobiDB-lite"/>
    </source>
</evidence>
<evidence type="ECO:0000313" key="4">
    <source>
        <dbReference type="Proteomes" id="UP000254079"/>
    </source>
</evidence>
<feature type="region of interest" description="Disordered" evidence="1">
    <location>
        <begin position="27"/>
        <end position="60"/>
    </location>
</feature>
<feature type="compositionally biased region" description="Low complexity" evidence="1">
    <location>
        <begin position="39"/>
        <end position="53"/>
    </location>
</feature>
<protein>
    <recommendedName>
        <fullName evidence="2">TraI N-terminal subdomain domain-containing protein</fullName>
    </recommendedName>
</protein>
<dbReference type="EMBL" id="UGCP01000001">
    <property type="protein sequence ID" value="STI81241.1"/>
    <property type="molecule type" value="Genomic_DNA"/>
</dbReference>
<proteinExistence type="predicted"/>
<sequence>MRLSAEGRDVVAQVTGAREQQQLTDIIRESRREAGETGPGADDTAGTGACVAGQQNPPSA</sequence>
<evidence type="ECO:0000313" key="3">
    <source>
        <dbReference type="EMBL" id="STI81241.1"/>
    </source>
</evidence>